<proteinExistence type="predicted"/>
<evidence type="ECO:0000313" key="2">
    <source>
        <dbReference type="Proteomes" id="UP000281553"/>
    </source>
</evidence>
<dbReference type="OrthoDB" id="6412411at2759"/>
<organism evidence="1 2">
    <name type="scientific">Dibothriocephalus latus</name>
    <name type="common">Fish tapeworm</name>
    <name type="synonym">Diphyllobothrium latum</name>
    <dbReference type="NCBI Taxonomy" id="60516"/>
    <lineage>
        <taxon>Eukaryota</taxon>
        <taxon>Metazoa</taxon>
        <taxon>Spiralia</taxon>
        <taxon>Lophotrochozoa</taxon>
        <taxon>Platyhelminthes</taxon>
        <taxon>Cestoda</taxon>
        <taxon>Eucestoda</taxon>
        <taxon>Diphyllobothriidea</taxon>
        <taxon>Diphyllobothriidae</taxon>
        <taxon>Dibothriocephalus</taxon>
    </lineage>
</organism>
<name>A0A3P6PD83_DIBLA</name>
<evidence type="ECO:0000313" key="1">
    <source>
        <dbReference type="EMBL" id="VDK34592.1"/>
    </source>
</evidence>
<dbReference type="AlphaFoldDB" id="A0A3P6PD83"/>
<dbReference type="Proteomes" id="UP000281553">
    <property type="component" value="Unassembled WGS sequence"/>
</dbReference>
<gene>
    <name evidence="1" type="ORF">DILT_LOCUS602</name>
</gene>
<protein>
    <submittedName>
        <fullName evidence="1">Uncharacterized protein</fullName>
    </submittedName>
</protein>
<dbReference type="EMBL" id="UYRU01002695">
    <property type="protein sequence ID" value="VDK34592.1"/>
    <property type="molecule type" value="Genomic_DNA"/>
</dbReference>
<sequence length="78" mass="8397">MFPAYNFIIIQEETFQVEKMSDGPGLYAICRNVCSDVLRREATTVGGEGMVVQVDETMIPDPSKTTGEVKVLVAVGGG</sequence>
<accession>A0A3P6PD83</accession>
<reference evidence="1 2" key="1">
    <citation type="submission" date="2018-11" db="EMBL/GenBank/DDBJ databases">
        <authorList>
            <consortium name="Pathogen Informatics"/>
        </authorList>
    </citation>
    <scope>NUCLEOTIDE SEQUENCE [LARGE SCALE GENOMIC DNA]</scope>
</reference>
<keyword evidence="2" id="KW-1185">Reference proteome</keyword>